<dbReference type="AlphaFoldDB" id="A0A852W830"/>
<gene>
    <name evidence="3" type="ORF">ATL51_0032</name>
    <name evidence="2" type="ORF">HDA37_005691</name>
</gene>
<evidence type="ECO:0008006" key="6">
    <source>
        <dbReference type="Google" id="ProtNLM"/>
    </source>
</evidence>
<name>A0A852W830_PSEA5</name>
<reference evidence="2 5" key="1">
    <citation type="submission" date="2020-07" db="EMBL/GenBank/DDBJ databases">
        <title>Sequencing the genomes of 1000 actinobacteria strains.</title>
        <authorList>
            <person name="Klenk H.-P."/>
        </authorList>
    </citation>
    <scope>NUCLEOTIDE SEQUENCE [LARGE SCALE GENOMIC DNA]</scope>
    <source>
        <strain evidence="3 4">DSM 44104</strain>
        <strain evidence="2 5">DSM 44749</strain>
    </source>
</reference>
<sequence length="354" mass="37366">MTSPRNAADPHHHWARPGASPPRSPYELNQRLGAAARTHAPGGLGVVDTETIVDTTSAAAAADQGHGPDPIEAAEQLGAATDAAQDRTRTAFPESRPVSWAAFGPLIPVLAGSAGAGASCVAAAIVDALQQDQRCALLIDADDPARSGLAGASSVDGPWTRQINDHLTVRYSWRADALLARLETRDPATLPTITPGMVPPPPDWLPDPAPDPLHATVVDLGHGGWRAAATPIYGAGGWLRRGLPTQRPILVVRATRPSLRQAEQILARLDPWIQRRLATPIYQLVVNGARKWPAGVVGAAGPRVAALLDEALFVPHVPAWEVGGVTDEPSPARAVDALRPLLASWQLIPSPRRR</sequence>
<keyword evidence="5" id="KW-1185">Reference proteome</keyword>
<evidence type="ECO:0000256" key="1">
    <source>
        <dbReference type="SAM" id="MobiDB-lite"/>
    </source>
</evidence>
<feature type="region of interest" description="Disordered" evidence="1">
    <location>
        <begin position="1"/>
        <end position="45"/>
    </location>
</feature>
<accession>A0AA44UVK5</accession>
<dbReference type="EMBL" id="JACCCZ010000002">
    <property type="protein sequence ID" value="NYG05337.1"/>
    <property type="molecule type" value="Genomic_DNA"/>
</dbReference>
<evidence type="ECO:0000313" key="5">
    <source>
        <dbReference type="Proteomes" id="UP000549695"/>
    </source>
</evidence>
<dbReference type="InterPro" id="IPR027417">
    <property type="entry name" value="P-loop_NTPase"/>
</dbReference>
<dbReference type="Proteomes" id="UP000232453">
    <property type="component" value="Unassembled WGS sequence"/>
</dbReference>
<comment type="caution">
    <text evidence="2">The sequence shown here is derived from an EMBL/GenBank/DDBJ whole genome shotgun (WGS) entry which is preliminary data.</text>
</comment>
<dbReference type="Proteomes" id="UP000549695">
    <property type="component" value="Unassembled WGS sequence"/>
</dbReference>
<evidence type="ECO:0000313" key="2">
    <source>
        <dbReference type="EMBL" id="NYG05337.1"/>
    </source>
</evidence>
<organism evidence="2 5">
    <name type="scientific">Pseudonocardia alni</name>
    <name type="common">Amycolata alni</name>
    <dbReference type="NCBI Taxonomy" id="33907"/>
    <lineage>
        <taxon>Bacteria</taxon>
        <taxon>Bacillati</taxon>
        <taxon>Actinomycetota</taxon>
        <taxon>Actinomycetes</taxon>
        <taxon>Pseudonocardiales</taxon>
        <taxon>Pseudonocardiaceae</taxon>
        <taxon>Pseudonocardia</taxon>
    </lineage>
</organism>
<dbReference type="GeneID" id="98055246"/>
<dbReference type="EMBL" id="PHUJ01000001">
    <property type="protein sequence ID" value="PKB41370.1"/>
    <property type="molecule type" value="Genomic_DNA"/>
</dbReference>
<proteinExistence type="predicted"/>
<evidence type="ECO:0000313" key="3">
    <source>
        <dbReference type="EMBL" id="PKB41370.1"/>
    </source>
</evidence>
<protein>
    <recommendedName>
        <fullName evidence="6">MinD-like ATPase involved in chromosome partitioning or flagellar assembly</fullName>
    </recommendedName>
</protein>
<evidence type="ECO:0000313" key="4">
    <source>
        <dbReference type="Proteomes" id="UP000232453"/>
    </source>
</evidence>
<dbReference type="CDD" id="cd01983">
    <property type="entry name" value="SIMIBI"/>
    <property type="match status" value="1"/>
</dbReference>
<accession>A0A852W830</accession>
<dbReference type="RefSeq" id="WP_100877159.1">
    <property type="nucleotide sequence ID" value="NZ_BAAAJZ010000009.1"/>
</dbReference>
<dbReference type="SUPFAM" id="SSF52540">
    <property type="entry name" value="P-loop containing nucleoside triphosphate hydrolases"/>
    <property type="match status" value="1"/>
</dbReference>